<proteinExistence type="predicted"/>
<dbReference type="Proteomes" id="UP000504635">
    <property type="component" value="Unplaced"/>
</dbReference>
<dbReference type="Gene3D" id="3.60.10.10">
    <property type="entry name" value="Endonuclease/exonuclease/phosphatase"/>
    <property type="match status" value="1"/>
</dbReference>
<dbReference type="GeneID" id="115883404"/>
<dbReference type="KEGG" id="soy:115883404"/>
<dbReference type="RefSeq" id="XP_030757624.1">
    <property type="nucleotide sequence ID" value="XM_030901764.1"/>
</dbReference>
<dbReference type="SUPFAM" id="SSF56219">
    <property type="entry name" value="DNase I-like"/>
    <property type="match status" value="1"/>
</dbReference>
<gene>
    <name evidence="2" type="primary">LOC115883404</name>
</gene>
<dbReference type="AlphaFoldDB" id="A0A6J2Y3W4"/>
<evidence type="ECO:0000313" key="2">
    <source>
        <dbReference type="RefSeq" id="XP_030757624.1"/>
    </source>
</evidence>
<evidence type="ECO:0000313" key="1">
    <source>
        <dbReference type="Proteomes" id="UP000504635"/>
    </source>
</evidence>
<name>A0A6J2Y3W4_SITOR</name>
<keyword evidence="1" id="KW-1185">Reference proteome</keyword>
<sequence length="122" mass="14136">MLLQLQTNHCKLNIIQTYAPTADKYDEDIEEEIEEFYNEINNIMQSLKSRDITLVLGDFNAKIGRGDLIIVWENMDLVGETKEATDCCNFAKRTILLYRTRSSNFQTVVWSPGNLRKTTNKI</sequence>
<protein>
    <submittedName>
        <fullName evidence="2">Uncharacterized protein LOC115883404</fullName>
    </submittedName>
</protein>
<reference evidence="2" key="1">
    <citation type="submission" date="2025-08" db="UniProtKB">
        <authorList>
            <consortium name="RefSeq"/>
        </authorList>
    </citation>
    <scope>IDENTIFICATION</scope>
    <source>
        <tissue evidence="2">Gonads</tissue>
    </source>
</reference>
<dbReference type="OrthoDB" id="6746993at2759"/>
<dbReference type="InParanoid" id="A0A6J2Y3W4"/>
<dbReference type="InterPro" id="IPR036691">
    <property type="entry name" value="Endo/exonu/phosph_ase_sf"/>
</dbReference>
<accession>A0A6J2Y3W4</accession>
<organism evidence="1 2">
    <name type="scientific">Sitophilus oryzae</name>
    <name type="common">Rice weevil</name>
    <name type="synonym">Curculio oryzae</name>
    <dbReference type="NCBI Taxonomy" id="7048"/>
    <lineage>
        <taxon>Eukaryota</taxon>
        <taxon>Metazoa</taxon>
        <taxon>Ecdysozoa</taxon>
        <taxon>Arthropoda</taxon>
        <taxon>Hexapoda</taxon>
        <taxon>Insecta</taxon>
        <taxon>Pterygota</taxon>
        <taxon>Neoptera</taxon>
        <taxon>Endopterygota</taxon>
        <taxon>Coleoptera</taxon>
        <taxon>Polyphaga</taxon>
        <taxon>Cucujiformia</taxon>
        <taxon>Curculionidae</taxon>
        <taxon>Dryophthorinae</taxon>
        <taxon>Sitophilus</taxon>
    </lineage>
</organism>